<dbReference type="PANTHER" id="PTHR43563:SF1">
    <property type="entry name" value="AMINE OXIDASE [FLAVIN-CONTAINING] B"/>
    <property type="match status" value="1"/>
</dbReference>
<proteinExistence type="inferred from homology"/>
<dbReference type="InterPro" id="IPR006311">
    <property type="entry name" value="TAT_signal"/>
</dbReference>
<evidence type="ECO:0000313" key="4">
    <source>
        <dbReference type="Proteomes" id="UP001052739"/>
    </source>
</evidence>
<dbReference type="InterPro" id="IPR002937">
    <property type="entry name" value="Amino_oxidase"/>
</dbReference>
<comment type="similarity">
    <text evidence="1">Belongs to the flavin monoamine oxidase family.</text>
</comment>
<dbReference type="Gene3D" id="3.50.50.60">
    <property type="entry name" value="FAD/NAD(P)-binding domain"/>
    <property type="match status" value="1"/>
</dbReference>
<dbReference type="Pfam" id="PF01593">
    <property type="entry name" value="Amino_oxidase"/>
    <property type="match status" value="1"/>
</dbReference>
<dbReference type="InterPro" id="IPR036188">
    <property type="entry name" value="FAD/NAD-bd_sf"/>
</dbReference>
<dbReference type="EMBL" id="BNDW01000004">
    <property type="protein sequence ID" value="GHI20107.1"/>
    <property type="molecule type" value="Genomic_DNA"/>
</dbReference>
<keyword evidence="4" id="KW-1185">Reference proteome</keyword>
<gene>
    <name evidence="3" type="ORF">Shyd_14780</name>
</gene>
<sequence length="502" mass="54329">MFTDRGTKATSRSAISRRAALRSGGLALAGTALATGLPSLAEAAESADLTARTSYDSIVVGAGLAGLVAARELRAKGRRVLLLEARNRIGGRTWTDRFNDYEIERGGAWVDPLQPHVWREISRYRLNVVADAGPERVLMPTTTGFAESDPITAYTRQGELFTPFFDGAREYFPRPYAPFTREDLITPLDGFSLRDRLNQLAYAPEDEIRMTSTTGLYGAPTARGSLLQLAQWWALAGWNYTGFSGINTYRMERGTAALAGAILADGRPDLKLNSPVASVTEANGRVTVVTRAGLSYCAPEVVMAVPVNVWKRITFSPGLPQAHRTATQQGYGVPRQKKVWLDLATPTDRFLAEAPEDHPFVIMGRMNDNAPVVAFTVDPTLNLASHAAVEAAVRRIVPSATLRSYTVCDWQADEFSLGGPTYRSPGQLTALHRAIAQPLGRIKFCGDDLALGWTGYMDGAIESGLRVAGSPTLAPLPAAAPATHGIAVPRVDRRVYRSMIGL</sequence>
<dbReference type="Gene3D" id="3.90.660.10">
    <property type="match status" value="1"/>
</dbReference>
<dbReference type="Proteomes" id="UP001052739">
    <property type="component" value="Unassembled WGS sequence"/>
</dbReference>
<evidence type="ECO:0000256" key="1">
    <source>
        <dbReference type="ARBA" id="ARBA00005995"/>
    </source>
</evidence>
<dbReference type="RefSeq" id="WP_190224857.1">
    <property type="nucleotide sequence ID" value="NZ_BNBS01000075.1"/>
</dbReference>
<feature type="domain" description="Amine oxidase" evidence="2">
    <location>
        <begin position="64"/>
        <end position="468"/>
    </location>
</feature>
<dbReference type="Gene3D" id="1.10.405.10">
    <property type="entry name" value="Guanine Nucleotide Dissociation Inhibitor, domain 1"/>
    <property type="match status" value="1"/>
</dbReference>
<evidence type="ECO:0000259" key="2">
    <source>
        <dbReference type="Pfam" id="PF01593"/>
    </source>
</evidence>
<dbReference type="PROSITE" id="PS51318">
    <property type="entry name" value="TAT"/>
    <property type="match status" value="1"/>
</dbReference>
<name>A0ABQ3P513_9ACTN</name>
<evidence type="ECO:0000313" key="3">
    <source>
        <dbReference type="EMBL" id="GHI20107.1"/>
    </source>
</evidence>
<dbReference type="PANTHER" id="PTHR43563">
    <property type="entry name" value="AMINE OXIDASE"/>
    <property type="match status" value="1"/>
</dbReference>
<accession>A0ABQ3P513</accession>
<reference evidence="3" key="1">
    <citation type="submission" date="2024-05" db="EMBL/GenBank/DDBJ databases">
        <title>Whole genome shotgun sequence of Streptomyces hydrogenans NBRC 13475.</title>
        <authorList>
            <person name="Komaki H."/>
            <person name="Tamura T."/>
        </authorList>
    </citation>
    <scope>NUCLEOTIDE SEQUENCE</scope>
    <source>
        <strain evidence="3">NBRC 13475</strain>
    </source>
</reference>
<dbReference type="SUPFAM" id="SSF51905">
    <property type="entry name" value="FAD/NAD(P)-binding domain"/>
    <property type="match status" value="1"/>
</dbReference>
<protein>
    <submittedName>
        <fullName evidence="3">Monoamine oxidase</fullName>
    </submittedName>
</protein>
<comment type="caution">
    <text evidence="3">The sequence shown here is derived from an EMBL/GenBank/DDBJ whole genome shotgun (WGS) entry which is preliminary data.</text>
</comment>
<organism evidence="3 4">
    <name type="scientific">Streptomyces hydrogenans</name>
    <dbReference type="NCBI Taxonomy" id="1873719"/>
    <lineage>
        <taxon>Bacteria</taxon>
        <taxon>Bacillati</taxon>
        <taxon>Actinomycetota</taxon>
        <taxon>Actinomycetes</taxon>
        <taxon>Kitasatosporales</taxon>
        <taxon>Streptomycetaceae</taxon>
        <taxon>Streptomyces</taxon>
    </lineage>
</organism>
<dbReference type="InterPro" id="IPR050703">
    <property type="entry name" value="Flavin_MAO"/>
</dbReference>